<feature type="compositionally biased region" description="Pro residues" evidence="1">
    <location>
        <begin position="402"/>
        <end position="414"/>
    </location>
</feature>
<feature type="region of interest" description="Disordered" evidence="1">
    <location>
        <begin position="127"/>
        <end position="164"/>
    </location>
</feature>
<name>A0A9N8EDZ2_9STRA</name>
<keyword evidence="3" id="KW-1185">Reference proteome</keyword>
<evidence type="ECO:0000256" key="1">
    <source>
        <dbReference type="SAM" id="MobiDB-lite"/>
    </source>
</evidence>
<dbReference type="OrthoDB" id="57249at2759"/>
<feature type="compositionally biased region" description="Pro residues" evidence="1">
    <location>
        <begin position="424"/>
        <end position="436"/>
    </location>
</feature>
<feature type="region of interest" description="Disordered" evidence="1">
    <location>
        <begin position="361"/>
        <end position="438"/>
    </location>
</feature>
<proteinExistence type="predicted"/>
<feature type="region of interest" description="Disordered" evidence="1">
    <location>
        <begin position="1"/>
        <end position="23"/>
    </location>
</feature>
<feature type="compositionally biased region" description="Pro residues" evidence="1">
    <location>
        <begin position="151"/>
        <end position="163"/>
    </location>
</feature>
<comment type="caution">
    <text evidence="2">The sequence shown here is derived from an EMBL/GenBank/DDBJ whole genome shotgun (WGS) entry which is preliminary data.</text>
</comment>
<organism evidence="2 3">
    <name type="scientific">Seminavis robusta</name>
    <dbReference type="NCBI Taxonomy" id="568900"/>
    <lineage>
        <taxon>Eukaryota</taxon>
        <taxon>Sar</taxon>
        <taxon>Stramenopiles</taxon>
        <taxon>Ochrophyta</taxon>
        <taxon>Bacillariophyta</taxon>
        <taxon>Bacillariophyceae</taxon>
        <taxon>Bacillariophycidae</taxon>
        <taxon>Naviculales</taxon>
        <taxon>Naviculaceae</taxon>
        <taxon>Seminavis</taxon>
    </lineage>
</organism>
<protein>
    <submittedName>
        <fullName evidence="2">Uncharacterized protein</fullName>
    </submittedName>
</protein>
<dbReference type="Proteomes" id="UP001153069">
    <property type="component" value="Unassembled WGS sequence"/>
</dbReference>
<dbReference type="EMBL" id="CAICTM010000949">
    <property type="protein sequence ID" value="CAB9518640.1"/>
    <property type="molecule type" value="Genomic_DNA"/>
</dbReference>
<sequence length="590" mass="64657">MASPSDRTKPGVSDSLTPAKRKSTIDRQIEYAKSVHDTGRGLAKAQLALNESIRALQKDNLTEAKKKKIIDDLMVVHAYLGHCSTRLVNDSAKVAPISGAGYAIARVATAEKNNALSNNRRCTPIQEISQLMANQPTTNKRQKNEPRRPKNNPPPAVLYPPPANGKEYGRREFLRILTSYKKRSSQRAQIVKESMENMWVPVGSAALRAVLRKLEKHVEDGGTVDTYPDDPWFAKKGGAPCKVVEWNEFGEMELVAPKETAAASKARPPQVGQPPPLPEPLNGEQYGCREFLQFITAYKKISRHRKQSITEAIKRNWVPLTQVEDVKALIEQFETHLENGGTVDSFEDDYWVVAKAAASSLDSSGPEEMQPEIPNQASTPKHNNDDNGTTAKSPPDAAAPNDIPPPPVIFPPPANGEGAGAPNDNPPPPVVFPPPANGEQYGRREFIKIMSVYKSRTKKKGYVMNQSIKNKWVPIGGPAIRCLLRAYEKHVANGGTIDTYPDDPWFVAKGAAPLLDSTDLSELAAEIDSKSGSSLDFESLLAQKIREKHGGSDAAKAPSRRTICNYRDVLSMLSANKNKNSSTPGNNQQL</sequence>
<feature type="compositionally biased region" description="Polar residues" evidence="1">
    <location>
        <begin position="127"/>
        <end position="138"/>
    </location>
</feature>
<evidence type="ECO:0000313" key="2">
    <source>
        <dbReference type="EMBL" id="CAB9518640.1"/>
    </source>
</evidence>
<dbReference type="AlphaFoldDB" id="A0A9N8EDZ2"/>
<reference evidence="2" key="1">
    <citation type="submission" date="2020-06" db="EMBL/GenBank/DDBJ databases">
        <authorList>
            <consortium name="Plant Systems Biology data submission"/>
        </authorList>
    </citation>
    <scope>NUCLEOTIDE SEQUENCE</scope>
    <source>
        <strain evidence="2">D6</strain>
    </source>
</reference>
<evidence type="ECO:0000313" key="3">
    <source>
        <dbReference type="Proteomes" id="UP001153069"/>
    </source>
</evidence>
<gene>
    <name evidence="2" type="ORF">SEMRO_951_G223880.1</name>
</gene>
<accession>A0A9N8EDZ2</accession>
<feature type="compositionally biased region" description="Polar residues" evidence="1">
    <location>
        <begin position="373"/>
        <end position="392"/>
    </location>
</feature>